<dbReference type="Pfam" id="PF00787">
    <property type="entry name" value="PX"/>
    <property type="match status" value="1"/>
</dbReference>
<dbReference type="InterPro" id="IPR035704">
    <property type="entry name" value="SNX8/Mvp1_PX"/>
</dbReference>
<dbReference type="InterPro" id="IPR001683">
    <property type="entry name" value="PX_dom"/>
</dbReference>
<dbReference type="PROSITE" id="PS50195">
    <property type="entry name" value="PX"/>
    <property type="match status" value="1"/>
</dbReference>
<keyword evidence="4" id="KW-0653">Protein transport</keyword>
<sequence length="530" mass="60640">MAADLTFGSVPPFYREIYDIVCPNQEQVDRDMFINLLVKSSLPKQTLMQIWDLVDNKQGYLSRTGLYKALALTAMAQQGKAISEKLLETYSDQELPKPQLGDLTDLKAIGMRVRREKNPNVLGYNYKELCLLDTIKVERVPEKKGIIMKHVEYEVTSQKFKVTVLRRYNDFLALHELLLLRFPYRMIPRLPPKKMMGASREFIEHRRKCLRRYLNLVARHPVMGDDKLMRFFLTYNGSEMQHKIKEHFKGIPDEFMTSELASKAKDIVPMDTQMQLAHSKQHIYLLYSSVNKLIDVTERMVLRSTQEAGDMLHFGKELSALSSDDTPVSPWATGTNDTWSHLKKGFKHLSVEFATLADKATSQASVIQDSVVGQLYMYFDLLSAFKDLCERHEKGVLQDHQRAIQKMGQYKKKKMTATVQGSESEAVEQLEARILEQESQISNMENRNYFSLHCLQMEVQLIHANMETLFIVIEAMINNEAKGCSEIAAVWEQIKPIVNNIFPKEHNVNGGVPTSPIGSPNSGRAGITVQ</sequence>
<dbReference type="InParanoid" id="A0A1S3HZT3"/>
<dbReference type="OrthoDB" id="10064318at2759"/>
<dbReference type="InterPro" id="IPR027267">
    <property type="entry name" value="AH/BAR_dom_sf"/>
</dbReference>
<evidence type="ECO:0000256" key="5">
    <source>
        <dbReference type="ARBA" id="ARBA00023136"/>
    </source>
</evidence>
<dbReference type="SUPFAM" id="SSF47473">
    <property type="entry name" value="EF-hand"/>
    <property type="match status" value="1"/>
</dbReference>
<dbReference type="InterPro" id="IPR011992">
    <property type="entry name" value="EF-hand-dom_pair"/>
</dbReference>
<reference evidence="10" key="1">
    <citation type="submission" date="2025-08" db="UniProtKB">
        <authorList>
            <consortium name="RefSeq"/>
        </authorList>
    </citation>
    <scope>IDENTIFICATION</scope>
    <source>
        <tissue evidence="10">Gonads</tissue>
    </source>
</reference>
<dbReference type="GO" id="GO:0034498">
    <property type="term" value="P:early endosome to Golgi transport"/>
    <property type="evidence" value="ECO:0007669"/>
    <property type="project" value="TreeGrafter"/>
</dbReference>
<dbReference type="Gene3D" id="1.20.1270.60">
    <property type="entry name" value="Arfaptin homology (AH) domain/BAR domain"/>
    <property type="match status" value="1"/>
</dbReference>
<evidence type="ECO:0000313" key="10">
    <source>
        <dbReference type="RefSeq" id="XP_013391523.1"/>
    </source>
</evidence>
<evidence type="ECO:0000259" key="8">
    <source>
        <dbReference type="PROSITE" id="PS50195"/>
    </source>
</evidence>
<dbReference type="STRING" id="7574.A0A1S3HZT3"/>
<dbReference type="Gene3D" id="3.30.1520.10">
    <property type="entry name" value="Phox-like domain"/>
    <property type="match status" value="1"/>
</dbReference>
<evidence type="ECO:0000256" key="4">
    <source>
        <dbReference type="ARBA" id="ARBA00022927"/>
    </source>
</evidence>
<accession>A0A1S3HZT3</accession>
<dbReference type="RefSeq" id="XP_013391523.1">
    <property type="nucleotide sequence ID" value="XM_013536069.2"/>
</dbReference>
<dbReference type="InterPro" id="IPR028662">
    <property type="entry name" value="SNX8/Mvp1"/>
</dbReference>
<feature type="region of interest" description="Disordered" evidence="6">
    <location>
        <begin position="511"/>
        <end position="530"/>
    </location>
</feature>
<protein>
    <submittedName>
        <fullName evidence="10">Sorting nexin-8-like isoform X1</fullName>
    </submittedName>
</protein>
<dbReference type="KEGG" id="lak:106159690"/>
<dbReference type="GO" id="GO:0031901">
    <property type="term" value="C:early endosome membrane"/>
    <property type="evidence" value="ECO:0007669"/>
    <property type="project" value="TreeGrafter"/>
</dbReference>
<evidence type="ECO:0000256" key="2">
    <source>
        <dbReference type="ARBA" id="ARBA00010883"/>
    </source>
</evidence>
<dbReference type="Pfam" id="PF12763">
    <property type="entry name" value="EH"/>
    <property type="match status" value="1"/>
</dbReference>
<dbReference type="CDD" id="cd07597">
    <property type="entry name" value="BAR_SNX8"/>
    <property type="match status" value="1"/>
</dbReference>
<dbReference type="SMART" id="SM00312">
    <property type="entry name" value="PX"/>
    <property type="match status" value="1"/>
</dbReference>
<name>A0A1S3HZT3_LINAN</name>
<evidence type="ECO:0000313" key="9">
    <source>
        <dbReference type="Proteomes" id="UP000085678"/>
    </source>
</evidence>
<dbReference type="Pfam" id="PF19566">
    <property type="entry name" value="Snx8_BAR_dom"/>
    <property type="match status" value="1"/>
</dbReference>
<evidence type="ECO:0000256" key="1">
    <source>
        <dbReference type="ARBA" id="ARBA00004287"/>
    </source>
</evidence>
<evidence type="ECO:0000256" key="3">
    <source>
        <dbReference type="ARBA" id="ARBA00022448"/>
    </source>
</evidence>
<comment type="subcellular location">
    <subcellularLocation>
        <location evidence="1">Membrane</location>
        <topology evidence="1">Peripheral membrane protein</topology>
        <orientation evidence="1">Cytoplasmic side</orientation>
    </subcellularLocation>
</comment>
<organism evidence="9 10">
    <name type="scientific">Lingula anatina</name>
    <name type="common">Brachiopod</name>
    <name type="synonym">Lingula unguis</name>
    <dbReference type="NCBI Taxonomy" id="7574"/>
    <lineage>
        <taxon>Eukaryota</taxon>
        <taxon>Metazoa</taxon>
        <taxon>Spiralia</taxon>
        <taxon>Lophotrochozoa</taxon>
        <taxon>Brachiopoda</taxon>
        <taxon>Linguliformea</taxon>
        <taxon>Lingulata</taxon>
        <taxon>Lingulida</taxon>
        <taxon>Linguloidea</taxon>
        <taxon>Lingulidae</taxon>
        <taxon>Lingula</taxon>
    </lineage>
</organism>
<evidence type="ECO:0000256" key="6">
    <source>
        <dbReference type="SAM" id="MobiDB-lite"/>
    </source>
</evidence>
<dbReference type="PANTHER" id="PTHR46571:SF1">
    <property type="entry name" value="SORTING NEXIN-8"/>
    <property type="match status" value="1"/>
</dbReference>
<keyword evidence="5" id="KW-0472">Membrane</keyword>
<dbReference type="AlphaFoldDB" id="A0A1S3HZT3"/>
<dbReference type="SUPFAM" id="SSF64268">
    <property type="entry name" value="PX domain"/>
    <property type="match status" value="1"/>
</dbReference>
<dbReference type="GeneID" id="106159690"/>
<feature type="domain" description="EH" evidence="7">
    <location>
        <begin position="14"/>
        <end position="54"/>
    </location>
</feature>
<dbReference type="Gene3D" id="1.10.238.10">
    <property type="entry name" value="EF-hand"/>
    <property type="match status" value="1"/>
</dbReference>
<dbReference type="GO" id="GO:0006886">
    <property type="term" value="P:intracellular protein transport"/>
    <property type="evidence" value="ECO:0007669"/>
    <property type="project" value="TreeGrafter"/>
</dbReference>
<dbReference type="InterPro" id="IPR045734">
    <property type="entry name" value="Snx8_BAR_dom"/>
</dbReference>
<dbReference type="InterPro" id="IPR036871">
    <property type="entry name" value="PX_dom_sf"/>
</dbReference>
<dbReference type="PANTHER" id="PTHR46571">
    <property type="entry name" value="SORTING NEXIN-8"/>
    <property type="match status" value="1"/>
</dbReference>
<gene>
    <name evidence="10" type="primary">LOC106159690</name>
</gene>
<dbReference type="PROSITE" id="PS50031">
    <property type="entry name" value="EH"/>
    <property type="match status" value="1"/>
</dbReference>
<keyword evidence="9" id="KW-1185">Reference proteome</keyword>
<dbReference type="GO" id="GO:0035091">
    <property type="term" value="F:phosphatidylinositol binding"/>
    <property type="evidence" value="ECO:0007669"/>
    <property type="project" value="InterPro"/>
</dbReference>
<dbReference type="InterPro" id="IPR000261">
    <property type="entry name" value="EH_dom"/>
</dbReference>
<evidence type="ECO:0000259" key="7">
    <source>
        <dbReference type="PROSITE" id="PS50031"/>
    </source>
</evidence>
<proteinExistence type="inferred from homology"/>
<feature type="domain" description="PX" evidence="8">
    <location>
        <begin position="131"/>
        <end position="239"/>
    </location>
</feature>
<comment type="similarity">
    <text evidence="2">Belongs to the sorting nexin family.</text>
</comment>
<dbReference type="GO" id="GO:0005829">
    <property type="term" value="C:cytosol"/>
    <property type="evidence" value="ECO:0007669"/>
    <property type="project" value="GOC"/>
</dbReference>
<dbReference type="Proteomes" id="UP000085678">
    <property type="component" value="Unplaced"/>
</dbReference>
<keyword evidence="3" id="KW-0813">Transport</keyword>
<dbReference type="CDD" id="cd06866">
    <property type="entry name" value="PX_SNX8_Mvp1p_like"/>
    <property type="match status" value="1"/>
</dbReference>